<keyword evidence="2" id="KW-0547">Nucleotide-binding</keyword>
<dbReference type="Gene3D" id="1.10.510.10">
    <property type="entry name" value="Transferase(Phosphotransferase) domain 1"/>
    <property type="match status" value="1"/>
</dbReference>
<organism evidence="7 8">
    <name type="scientific">Stieleria varia</name>
    <dbReference type="NCBI Taxonomy" id="2528005"/>
    <lineage>
        <taxon>Bacteria</taxon>
        <taxon>Pseudomonadati</taxon>
        <taxon>Planctomycetota</taxon>
        <taxon>Planctomycetia</taxon>
        <taxon>Pirellulales</taxon>
        <taxon>Pirellulaceae</taxon>
        <taxon>Stieleria</taxon>
    </lineage>
</organism>
<feature type="domain" description="Protein kinase" evidence="6">
    <location>
        <begin position="1"/>
        <end position="93"/>
    </location>
</feature>
<keyword evidence="4" id="KW-0067">ATP-binding</keyword>
<accession>A0A5C5ZXU7</accession>
<evidence type="ECO:0000256" key="1">
    <source>
        <dbReference type="ARBA" id="ARBA00022679"/>
    </source>
</evidence>
<evidence type="ECO:0000256" key="5">
    <source>
        <dbReference type="SAM" id="Phobius"/>
    </source>
</evidence>
<name>A0A5C5ZXU7_9BACT</name>
<gene>
    <name evidence="7" type="primary">pknB_40</name>
    <name evidence="7" type="ORF">Pla52n_64530</name>
</gene>
<evidence type="ECO:0000256" key="2">
    <source>
        <dbReference type="ARBA" id="ARBA00022741"/>
    </source>
</evidence>
<evidence type="ECO:0000256" key="3">
    <source>
        <dbReference type="ARBA" id="ARBA00022777"/>
    </source>
</evidence>
<keyword evidence="3 7" id="KW-0418">Kinase</keyword>
<keyword evidence="5" id="KW-1133">Transmembrane helix</keyword>
<feature type="transmembrane region" description="Helical" evidence="5">
    <location>
        <begin position="305"/>
        <end position="327"/>
    </location>
</feature>
<proteinExistence type="predicted"/>
<comment type="caution">
    <text evidence="7">The sequence shown here is derived from an EMBL/GenBank/DDBJ whole genome shotgun (WGS) entry which is preliminary data.</text>
</comment>
<evidence type="ECO:0000313" key="8">
    <source>
        <dbReference type="Proteomes" id="UP000320176"/>
    </source>
</evidence>
<feature type="transmembrane region" description="Helical" evidence="5">
    <location>
        <begin position="214"/>
        <end position="236"/>
    </location>
</feature>
<reference evidence="7 8" key="1">
    <citation type="submission" date="2019-02" db="EMBL/GenBank/DDBJ databases">
        <title>Deep-cultivation of Planctomycetes and their phenomic and genomic characterization uncovers novel biology.</title>
        <authorList>
            <person name="Wiegand S."/>
            <person name="Jogler M."/>
            <person name="Boedeker C."/>
            <person name="Pinto D."/>
            <person name="Vollmers J."/>
            <person name="Rivas-Marin E."/>
            <person name="Kohn T."/>
            <person name="Peeters S.H."/>
            <person name="Heuer A."/>
            <person name="Rast P."/>
            <person name="Oberbeckmann S."/>
            <person name="Bunk B."/>
            <person name="Jeske O."/>
            <person name="Meyerdierks A."/>
            <person name="Storesund J.E."/>
            <person name="Kallscheuer N."/>
            <person name="Luecker S."/>
            <person name="Lage O.M."/>
            <person name="Pohl T."/>
            <person name="Merkel B.J."/>
            <person name="Hornburger P."/>
            <person name="Mueller R.-W."/>
            <person name="Bruemmer F."/>
            <person name="Labrenz M."/>
            <person name="Spormann A.M."/>
            <person name="Op Den Camp H."/>
            <person name="Overmann J."/>
            <person name="Amann R."/>
            <person name="Jetten M.S.M."/>
            <person name="Mascher T."/>
            <person name="Medema M.H."/>
            <person name="Devos D.P."/>
            <person name="Kaster A.-K."/>
            <person name="Ovreas L."/>
            <person name="Rohde M."/>
            <person name="Galperin M.Y."/>
            <person name="Jogler C."/>
        </authorList>
    </citation>
    <scope>NUCLEOTIDE SEQUENCE [LARGE SCALE GENOMIC DNA]</scope>
    <source>
        <strain evidence="7 8">Pla52n</strain>
    </source>
</reference>
<dbReference type="GO" id="GO:0005524">
    <property type="term" value="F:ATP binding"/>
    <property type="evidence" value="ECO:0007669"/>
    <property type="project" value="UniProtKB-KW"/>
</dbReference>
<feature type="transmembrane region" description="Helical" evidence="5">
    <location>
        <begin position="348"/>
        <end position="369"/>
    </location>
</feature>
<dbReference type="PROSITE" id="PS50011">
    <property type="entry name" value="PROTEIN_KINASE_DOM"/>
    <property type="match status" value="1"/>
</dbReference>
<dbReference type="AlphaFoldDB" id="A0A5C5ZXU7"/>
<feature type="transmembrane region" description="Helical" evidence="5">
    <location>
        <begin position="381"/>
        <end position="400"/>
    </location>
</feature>
<evidence type="ECO:0000313" key="7">
    <source>
        <dbReference type="EMBL" id="TWT91980.1"/>
    </source>
</evidence>
<dbReference type="EC" id="2.7.11.1" evidence="7"/>
<dbReference type="PANTHER" id="PTHR43289">
    <property type="entry name" value="MITOGEN-ACTIVATED PROTEIN KINASE KINASE KINASE 20-RELATED"/>
    <property type="match status" value="1"/>
</dbReference>
<dbReference type="Proteomes" id="UP000320176">
    <property type="component" value="Unassembled WGS sequence"/>
</dbReference>
<feature type="transmembrane region" description="Helical" evidence="5">
    <location>
        <begin position="182"/>
        <end position="202"/>
    </location>
</feature>
<dbReference type="Pfam" id="PF00069">
    <property type="entry name" value="Pkinase"/>
    <property type="match status" value="1"/>
</dbReference>
<feature type="transmembrane region" description="Helical" evidence="5">
    <location>
        <begin position="123"/>
        <end position="145"/>
    </location>
</feature>
<keyword evidence="5" id="KW-0472">Membrane</keyword>
<dbReference type="PANTHER" id="PTHR43289:SF6">
    <property type="entry name" value="SERINE_THREONINE-PROTEIN KINASE NEKL-3"/>
    <property type="match status" value="1"/>
</dbReference>
<evidence type="ECO:0000259" key="6">
    <source>
        <dbReference type="PROSITE" id="PS50011"/>
    </source>
</evidence>
<keyword evidence="5" id="KW-0812">Transmembrane</keyword>
<dbReference type="InterPro" id="IPR011009">
    <property type="entry name" value="Kinase-like_dom_sf"/>
</dbReference>
<keyword evidence="1 7" id="KW-0808">Transferase</keyword>
<dbReference type="SUPFAM" id="SSF56112">
    <property type="entry name" value="Protein kinase-like (PK-like)"/>
    <property type="match status" value="1"/>
</dbReference>
<dbReference type="EMBL" id="SJPN01000013">
    <property type="protein sequence ID" value="TWT91980.1"/>
    <property type="molecule type" value="Genomic_DNA"/>
</dbReference>
<sequence>MPPEQASAAKEITTAADVYALGAILYEGLTGRPPHQADSAIATLMKAAKENIVKPSEHNAKVDRVLELICMKCLERDPGQRYGSASMLRDDLLRWLAGESVSVKPRSLVAILGDLVNHQLRSAIGAMLLGVSGGFALGIPLYSGIANRLFGRPESRFSIEALQESLPSSARSTSWWLSPPEFLNGPAVFFGLLFCLMLGLLIRKLVRPKHVQEALAIGLVAGLLMAIVEFGLYGIAAGWQTFAIVNADEIDMLASAAVSNAVGREKAIEGIVGKFPDLQNVPEAQRGKVLGQIVSTQIMLSSPPVTLVCLSGCLVFACIYCVAGTIHSYRLSNHSFSRGNRLLRYVEVLLLLTIAGFLFCVSVFTLSGMISSSDGRVSLSFRVWFSCLVACVLVIPGWIMWRWHFRWASYAIGLGLIVLALSF</sequence>
<dbReference type="InterPro" id="IPR000719">
    <property type="entry name" value="Prot_kinase_dom"/>
</dbReference>
<protein>
    <submittedName>
        <fullName evidence="7">Serine/threonine-protein kinase PknB</fullName>
        <ecNumber evidence="7">2.7.11.1</ecNumber>
    </submittedName>
</protein>
<evidence type="ECO:0000256" key="4">
    <source>
        <dbReference type="ARBA" id="ARBA00022840"/>
    </source>
</evidence>
<dbReference type="GO" id="GO:0004674">
    <property type="term" value="F:protein serine/threonine kinase activity"/>
    <property type="evidence" value="ECO:0007669"/>
    <property type="project" value="UniProtKB-EC"/>
</dbReference>
<keyword evidence="8" id="KW-1185">Reference proteome</keyword>